<evidence type="ECO:0000256" key="5">
    <source>
        <dbReference type="ARBA" id="ARBA00022759"/>
    </source>
</evidence>
<dbReference type="InterPro" id="IPR041373">
    <property type="entry name" value="RT_RNaseH"/>
</dbReference>
<keyword evidence="2" id="KW-0808">Transferase</keyword>
<feature type="compositionally biased region" description="Basic and acidic residues" evidence="8">
    <location>
        <begin position="70"/>
        <end position="81"/>
    </location>
</feature>
<dbReference type="Pfam" id="PF03732">
    <property type="entry name" value="Retrotrans_gag"/>
    <property type="match status" value="1"/>
</dbReference>
<keyword evidence="1" id="KW-0645">Protease</keyword>
<keyword evidence="5" id="KW-0255">Endonuclease</keyword>
<dbReference type="EMBL" id="JACGWJ010000024">
    <property type="protein sequence ID" value="KAL0319601.1"/>
    <property type="molecule type" value="Genomic_DNA"/>
</dbReference>
<keyword evidence="7" id="KW-0695">RNA-directed DNA polymerase</keyword>
<dbReference type="FunFam" id="3.30.70.270:FF:000020">
    <property type="entry name" value="Transposon Tf2-6 polyprotein-like Protein"/>
    <property type="match status" value="1"/>
</dbReference>
<feature type="region of interest" description="Disordered" evidence="8">
    <location>
        <begin position="60"/>
        <end position="96"/>
    </location>
</feature>
<dbReference type="PANTHER" id="PTHR37984">
    <property type="entry name" value="PROTEIN CBG26694"/>
    <property type="match status" value="1"/>
</dbReference>
<dbReference type="InterPro" id="IPR005162">
    <property type="entry name" value="Retrotrans_gag_dom"/>
</dbReference>
<gene>
    <name evidence="10" type="ORF">Sradi_5221600</name>
</gene>
<dbReference type="Pfam" id="PF17917">
    <property type="entry name" value="RT_RNaseH"/>
    <property type="match status" value="1"/>
</dbReference>
<dbReference type="GO" id="GO:0008233">
    <property type="term" value="F:peptidase activity"/>
    <property type="evidence" value="ECO:0007669"/>
    <property type="project" value="UniProtKB-KW"/>
</dbReference>
<comment type="caution">
    <text evidence="10">The sequence shown here is derived from an EMBL/GenBank/DDBJ whole genome shotgun (WGS) entry which is preliminary data.</text>
</comment>
<accession>A0AAW2LPE0</accession>
<dbReference type="CDD" id="cd00303">
    <property type="entry name" value="retropepsin_like"/>
    <property type="match status" value="1"/>
</dbReference>
<evidence type="ECO:0000256" key="6">
    <source>
        <dbReference type="ARBA" id="ARBA00022801"/>
    </source>
</evidence>
<dbReference type="FunFam" id="3.10.10.10:FF:000007">
    <property type="entry name" value="Retrovirus-related Pol polyprotein from transposon 17.6-like Protein"/>
    <property type="match status" value="1"/>
</dbReference>
<dbReference type="CDD" id="cd09274">
    <property type="entry name" value="RNase_HI_RT_Ty3"/>
    <property type="match status" value="1"/>
</dbReference>
<dbReference type="Gene3D" id="3.10.10.10">
    <property type="entry name" value="HIV Type 1 Reverse Transcriptase, subunit A, domain 1"/>
    <property type="match status" value="1"/>
</dbReference>
<dbReference type="Pfam" id="PF00078">
    <property type="entry name" value="RVT_1"/>
    <property type="match status" value="1"/>
</dbReference>
<dbReference type="InterPro" id="IPR043502">
    <property type="entry name" value="DNA/RNA_pol_sf"/>
</dbReference>
<dbReference type="GO" id="GO:0004519">
    <property type="term" value="F:endonuclease activity"/>
    <property type="evidence" value="ECO:0007669"/>
    <property type="project" value="UniProtKB-KW"/>
</dbReference>
<dbReference type="PANTHER" id="PTHR37984:SF5">
    <property type="entry name" value="PROTEIN NYNRIN-LIKE"/>
    <property type="match status" value="1"/>
</dbReference>
<dbReference type="SUPFAM" id="SSF56672">
    <property type="entry name" value="DNA/RNA polymerases"/>
    <property type="match status" value="1"/>
</dbReference>
<dbReference type="GO" id="GO:0006508">
    <property type="term" value="P:proteolysis"/>
    <property type="evidence" value="ECO:0007669"/>
    <property type="project" value="UniProtKB-KW"/>
</dbReference>
<keyword evidence="3" id="KW-0548">Nucleotidyltransferase</keyword>
<feature type="domain" description="Reverse transcriptase" evidence="9">
    <location>
        <begin position="592"/>
        <end position="786"/>
    </location>
</feature>
<evidence type="ECO:0000256" key="4">
    <source>
        <dbReference type="ARBA" id="ARBA00022722"/>
    </source>
</evidence>
<evidence type="ECO:0000313" key="10">
    <source>
        <dbReference type="EMBL" id="KAL0319601.1"/>
    </source>
</evidence>
<evidence type="ECO:0000256" key="3">
    <source>
        <dbReference type="ARBA" id="ARBA00022695"/>
    </source>
</evidence>
<dbReference type="AlphaFoldDB" id="A0AAW2LPE0"/>
<dbReference type="Gene3D" id="3.30.70.270">
    <property type="match status" value="2"/>
</dbReference>
<organism evidence="10">
    <name type="scientific">Sesamum radiatum</name>
    <name type="common">Black benniseed</name>
    <dbReference type="NCBI Taxonomy" id="300843"/>
    <lineage>
        <taxon>Eukaryota</taxon>
        <taxon>Viridiplantae</taxon>
        <taxon>Streptophyta</taxon>
        <taxon>Embryophyta</taxon>
        <taxon>Tracheophyta</taxon>
        <taxon>Spermatophyta</taxon>
        <taxon>Magnoliopsida</taxon>
        <taxon>eudicotyledons</taxon>
        <taxon>Gunneridae</taxon>
        <taxon>Pentapetalae</taxon>
        <taxon>asterids</taxon>
        <taxon>lamiids</taxon>
        <taxon>Lamiales</taxon>
        <taxon>Pedaliaceae</taxon>
        <taxon>Sesamum</taxon>
    </lineage>
</organism>
<dbReference type="InterPro" id="IPR000477">
    <property type="entry name" value="RT_dom"/>
</dbReference>
<dbReference type="PROSITE" id="PS50878">
    <property type="entry name" value="RT_POL"/>
    <property type="match status" value="1"/>
</dbReference>
<evidence type="ECO:0000256" key="7">
    <source>
        <dbReference type="ARBA" id="ARBA00022918"/>
    </source>
</evidence>
<keyword evidence="6" id="KW-0378">Hydrolase</keyword>
<evidence type="ECO:0000256" key="2">
    <source>
        <dbReference type="ARBA" id="ARBA00022679"/>
    </source>
</evidence>
<reference evidence="10" key="2">
    <citation type="journal article" date="2024" name="Plant">
        <title>Genomic evolution and insights into agronomic trait innovations of Sesamum species.</title>
        <authorList>
            <person name="Miao H."/>
            <person name="Wang L."/>
            <person name="Qu L."/>
            <person name="Liu H."/>
            <person name="Sun Y."/>
            <person name="Le M."/>
            <person name="Wang Q."/>
            <person name="Wei S."/>
            <person name="Zheng Y."/>
            <person name="Lin W."/>
            <person name="Duan Y."/>
            <person name="Cao H."/>
            <person name="Xiong S."/>
            <person name="Wang X."/>
            <person name="Wei L."/>
            <person name="Li C."/>
            <person name="Ma Q."/>
            <person name="Ju M."/>
            <person name="Zhao R."/>
            <person name="Li G."/>
            <person name="Mu C."/>
            <person name="Tian Q."/>
            <person name="Mei H."/>
            <person name="Zhang T."/>
            <person name="Gao T."/>
            <person name="Zhang H."/>
        </authorList>
    </citation>
    <scope>NUCLEOTIDE SEQUENCE</scope>
    <source>
        <strain evidence="10">G02</strain>
    </source>
</reference>
<protein>
    <submittedName>
        <fullName evidence="10">Retrovirus-related Pol polyprotein from transposon.6</fullName>
    </submittedName>
</protein>
<feature type="compositionally biased region" description="Polar residues" evidence="8">
    <location>
        <begin position="82"/>
        <end position="91"/>
    </location>
</feature>
<evidence type="ECO:0000256" key="8">
    <source>
        <dbReference type="SAM" id="MobiDB-lite"/>
    </source>
</evidence>
<sequence length="949" mass="108010">MEEKSKRQVHEQQVQAQLEGMMSMQAGSQNSYSELVDGQRVMQLQLQSLIEQMQLNNRGKSVLGEAPIPSKERTPVSKSDSEFSGGSQSHFPSLANMEFPKFNGDDPRGWSRKCQWYFQTIYTIPEEQRVSLASMHLQGKAELWFQGLVEKGLPNWQQFIEIVYARFEGVDPGAVLGEFNTLQQGSRTVDQYLEKFEELKSHVMIFHSDFPESYYVTCFVNGLRPDIKGPVLSFRPTSLHHAVALSKNQENTVSAILQLTNPNSKPWPNSTKLFPTPKSTYNPPALKNHHPLPKPLSKKPNTHPPIRRILTEAEMQARRSKSLCYNCDETFRPGHKCKQQFMYCLFTDEEAAMGREEEWDSPEAGTNADMTVSVNALNGNSDFDTFRVKGTAYGHEVQILIDGGSTHCFLDSEAAEMLGCALANIVPMVGQTFSYPMRTLTLGGCHMVLGGNWLRQYSPVEYDYNAMTVTVSRNGKKWGFKALPQKAELHLISAKNMTKMIKAESYGFVGQLFSVTAISTLHGMTFSAHRTDLDELLAAYTDLFQEPQTLPPNRSIEHQIILKPDAIPRKMQPYRYSHAQKDEIECIVKELLKTGLIRPSQSPFGSPVLLVKKKDGTWCMCVDYRYLNSLTVKHPFPIPVIDELLDELHGACYFSKIDLRSGYFQIRMTEGDIPKTSFVTHQGHYEFVVMPFGLCNAPSTFQSLINVVFAPYLRKFVLVFFDDILVYSKSWDDHLQQLNITLDLLRANQLYAKQRVATDPSKIECMRTWPQPKTVKELRGFLGLTGYYRKFIKGYGVISKPLTELLRKDNFVWSVAATDAFEKLKQVMTQAPVLALPEFNKTFVVETDACDKGVGAVLMQDHQPIAFLSKALSPRNLGLSVYEKEFLAILQAVHKWKHYLIGRHFIIKTDHQSLKYILEQKVDNVLQQKWISKLLGLDYEIQYKKEGII</sequence>
<keyword evidence="4" id="KW-0540">Nuclease</keyword>
<name>A0AAW2LPE0_SESRA</name>
<dbReference type="CDD" id="cd01647">
    <property type="entry name" value="RT_LTR"/>
    <property type="match status" value="1"/>
</dbReference>
<dbReference type="GO" id="GO:0003964">
    <property type="term" value="F:RNA-directed DNA polymerase activity"/>
    <property type="evidence" value="ECO:0007669"/>
    <property type="project" value="UniProtKB-KW"/>
</dbReference>
<proteinExistence type="predicted"/>
<evidence type="ECO:0000259" key="9">
    <source>
        <dbReference type="PROSITE" id="PS50878"/>
    </source>
</evidence>
<evidence type="ECO:0000256" key="1">
    <source>
        <dbReference type="ARBA" id="ARBA00022670"/>
    </source>
</evidence>
<dbReference type="InterPro" id="IPR043128">
    <property type="entry name" value="Rev_trsase/Diguanyl_cyclase"/>
</dbReference>
<reference evidence="10" key="1">
    <citation type="submission" date="2020-06" db="EMBL/GenBank/DDBJ databases">
        <authorList>
            <person name="Li T."/>
            <person name="Hu X."/>
            <person name="Zhang T."/>
            <person name="Song X."/>
            <person name="Zhang H."/>
            <person name="Dai N."/>
            <person name="Sheng W."/>
            <person name="Hou X."/>
            <person name="Wei L."/>
        </authorList>
    </citation>
    <scope>NUCLEOTIDE SEQUENCE</scope>
    <source>
        <strain evidence="10">G02</strain>
        <tissue evidence="10">Leaf</tissue>
    </source>
</reference>
<dbReference type="InterPro" id="IPR050951">
    <property type="entry name" value="Retrovirus_Pol_polyprotein"/>
</dbReference>